<dbReference type="Gene3D" id="3.20.20.70">
    <property type="entry name" value="Aldolase class I"/>
    <property type="match status" value="1"/>
</dbReference>
<protein>
    <recommendedName>
        <fullName evidence="4">Nicotinate phosphoribosyltransferase</fullName>
        <ecNumber evidence="3">6.3.4.21</ecNumber>
    </recommendedName>
</protein>
<sequence length="691" mass="77001">MSDRELSCSNTAGQFMDRGRMNQNGVVQPLLTDLYQITMAYAYWKSGKTDDHAVFDLFFRTNPFHGEFTIFAGLDECMKFLDSFHYSESDIEYLRQTLPEGTENDFFNYLGNLTAKDVTLYAIDEGTVAFPRVPIIKVEGPLIIVQLLETTLLTLVNYASLMATNAARYRMVAGKHVNLLEFGLRRAQGPDGGLSASKYSYIGGFDGTSNVLAGKLFNIPVKGTHAHAYITSFSGIGELKTRLLKHKVTGVTGDLLEHAIKHRQSLASVLDVSMEESSEGELAAMVSYAIAFPDGFMALVDTYDVKSPKSKTQELNHIKPSVNSKSSTNVRKTKNSSNSYKQQQHENGLTNSSQMNGKISTHQPSNGKMCLEQKHVNGQTVSNALTNGSHKNNANKVSNTTTTNIKNNKHSVDVNSLSSPSSFLTPQAYLPKYVEKSFRSGLLNFCAVALALNDLGYRAVGIRIDSGDLAYLSCMARESFERVAERFKVPWFNKLTIVASNDINEDTILSLNEQGHKIDCFGIGTHLVTCQRQPALGCVYKLVEINGQPRIKLSQDVEKVTMPGHKNAYRLYSADGHALIDLLQKVTEPPPAVGQKVLCRHPFQESKRAYVIPTHVESLYKIYWQNGKICQQLPTLEQVRERVQMSLKTLRNDHKRTLNPTPYKVNVSVSDNLYNFIHDLWLQNAPIGELS</sequence>
<dbReference type="InterPro" id="IPR041619">
    <property type="entry name" value="NAPRTase_C"/>
</dbReference>
<evidence type="ECO:0000256" key="8">
    <source>
        <dbReference type="ARBA" id="ARBA00022679"/>
    </source>
</evidence>
<dbReference type="GO" id="GO:0004516">
    <property type="term" value="F:nicotinate phosphoribosyltransferase activity"/>
    <property type="evidence" value="ECO:0007669"/>
    <property type="project" value="UniProtKB-EC"/>
</dbReference>
<accession>A0A0L0C8H1</accession>
<keyword evidence="8 15" id="KW-0808">Transferase</keyword>
<feature type="compositionally biased region" description="Basic and acidic residues" evidence="11">
    <location>
        <begin position="308"/>
        <end position="317"/>
    </location>
</feature>
<dbReference type="FunFam" id="3.20.140.10:FF:000002">
    <property type="entry name" value="Nicotinate phosphoribosyltransferase"/>
    <property type="match status" value="1"/>
</dbReference>
<keyword evidence="5" id="KW-0597">Phosphoprotein</keyword>
<dbReference type="GO" id="GO:0016757">
    <property type="term" value="F:glycosyltransferase activity"/>
    <property type="evidence" value="ECO:0007669"/>
    <property type="project" value="UniProtKB-KW"/>
</dbReference>
<dbReference type="InterPro" id="IPR041525">
    <property type="entry name" value="N/Namide_PRibTrfase"/>
</dbReference>
<dbReference type="InterPro" id="IPR040727">
    <property type="entry name" value="NAPRTase_N"/>
</dbReference>
<dbReference type="CDD" id="cd01570">
    <property type="entry name" value="NAPRTase_A"/>
    <property type="match status" value="1"/>
</dbReference>
<feature type="region of interest" description="Disordered" evidence="11">
    <location>
        <begin position="308"/>
        <end position="366"/>
    </location>
</feature>
<dbReference type="GO" id="GO:0034355">
    <property type="term" value="P:NAD+ biosynthetic process via the salvage pathway"/>
    <property type="evidence" value="ECO:0007669"/>
    <property type="project" value="TreeGrafter"/>
</dbReference>
<dbReference type="PANTHER" id="PTHR11098">
    <property type="entry name" value="NICOTINATE PHOSPHORIBOSYLTRANSFERASE"/>
    <property type="match status" value="1"/>
</dbReference>
<gene>
    <name evidence="15" type="ORF">FF38_09465</name>
</gene>
<feature type="domain" description="Nicotinate phosphoribosyltransferase C-terminal" evidence="14">
    <location>
        <begin position="566"/>
        <end position="675"/>
    </location>
</feature>
<dbReference type="Pfam" id="PF17956">
    <property type="entry name" value="NAPRTase_C"/>
    <property type="match status" value="1"/>
</dbReference>
<keyword evidence="16" id="KW-1185">Reference proteome</keyword>
<name>A0A0L0C8H1_LUCCU</name>
<dbReference type="OMA" id="VYFPGSP"/>
<comment type="catalytic activity">
    <reaction evidence="10">
        <text>5-phospho-alpha-D-ribose 1-diphosphate + nicotinate + ATP + H2O = nicotinate beta-D-ribonucleotide + ADP + phosphate + diphosphate</text>
        <dbReference type="Rhea" id="RHEA:36163"/>
        <dbReference type="ChEBI" id="CHEBI:15377"/>
        <dbReference type="ChEBI" id="CHEBI:30616"/>
        <dbReference type="ChEBI" id="CHEBI:32544"/>
        <dbReference type="ChEBI" id="CHEBI:33019"/>
        <dbReference type="ChEBI" id="CHEBI:43474"/>
        <dbReference type="ChEBI" id="CHEBI:57502"/>
        <dbReference type="ChEBI" id="CHEBI:58017"/>
        <dbReference type="ChEBI" id="CHEBI:456216"/>
        <dbReference type="EC" id="6.3.4.21"/>
    </reaction>
</comment>
<evidence type="ECO:0000256" key="7">
    <source>
        <dbReference type="ARBA" id="ARBA00022642"/>
    </source>
</evidence>
<feature type="domain" description="Nicotinate phosphoribosyltransferase N-terminal" evidence="13">
    <location>
        <begin position="30"/>
        <end position="157"/>
    </location>
</feature>
<dbReference type="EC" id="6.3.4.21" evidence="3"/>
<evidence type="ECO:0000259" key="12">
    <source>
        <dbReference type="Pfam" id="PF04095"/>
    </source>
</evidence>
<dbReference type="NCBIfam" id="TIGR01513">
    <property type="entry name" value="NAPRTase_put"/>
    <property type="match status" value="1"/>
</dbReference>
<keyword evidence="7" id="KW-0662">Pyridine nucleotide biosynthesis</keyword>
<dbReference type="InterPro" id="IPR036068">
    <property type="entry name" value="Nicotinate_pribotase-like_C"/>
</dbReference>
<dbReference type="STRING" id="7375.A0A0L0C8H1"/>
<comment type="caution">
    <text evidence="15">The sequence shown here is derived from an EMBL/GenBank/DDBJ whole genome shotgun (WGS) entry which is preliminary data.</text>
</comment>
<evidence type="ECO:0000313" key="15">
    <source>
        <dbReference type="EMBL" id="KNC28738.1"/>
    </source>
</evidence>
<keyword evidence="15" id="KW-0328">Glycosyltransferase</keyword>
<evidence type="ECO:0000256" key="1">
    <source>
        <dbReference type="ARBA" id="ARBA00004952"/>
    </source>
</evidence>
<evidence type="ECO:0000313" key="16">
    <source>
        <dbReference type="Proteomes" id="UP000037069"/>
    </source>
</evidence>
<dbReference type="Proteomes" id="UP000037069">
    <property type="component" value="Unassembled WGS sequence"/>
</dbReference>
<evidence type="ECO:0000259" key="14">
    <source>
        <dbReference type="Pfam" id="PF17956"/>
    </source>
</evidence>
<evidence type="ECO:0000256" key="4">
    <source>
        <dbReference type="ARBA" id="ARBA00021569"/>
    </source>
</evidence>
<dbReference type="InterPro" id="IPR006405">
    <property type="entry name" value="Nic_PRibTrfase_pncB"/>
</dbReference>
<dbReference type="InterPro" id="IPR013785">
    <property type="entry name" value="Aldolase_TIM"/>
</dbReference>
<comment type="function">
    <text evidence="9">Catalyzes the first step in the biosynthesis of NAD from nicotinic acid, the ATP-dependent synthesis of beta-nicotinate D-ribonucleotide from nicotinate and 5-phospho-D-ribose 1-phosphate. Helps prevent cellular oxidative stress via its role in NAD biosynthesis.</text>
</comment>
<feature type="compositionally biased region" description="Polar residues" evidence="11">
    <location>
        <begin position="321"/>
        <end position="366"/>
    </location>
</feature>
<keyword evidence="6" id="KW-0436">Ligase</keyword>
<dbReference type="EMBL" id="JRES01000753">
    <property type="protein sequence ID" value="KNC28738.1"/>
    <property type="molecule type" value="Genomic_DNA"/>
</dbReference>
<dbReference type="Pfam" id="PF04095">
    <property type="entry name" value="NAPRTase"/>
    <property type="match status" value="1"/>
</dbReference>
<dbReference type="SUPFAM" id="SSF54675">
    <property type="entry name" value="Nicotinate/Quinolinate PRTase N-terminal domain-like"/>
    <property type="match status" value="1"/>
</dbReference>
<dbReference type="AlphaFoldDB" id="A0A0L0C8H1"/>
<dbReference type="Gene3D" id="3.20.140.10">
    <property type="entry name" value="nicotinate phosphoribosyltransferase"/>
    <property type="match status" value="2"/>
</dbReference>
<evidence type="ECO:0000256" key="11">
    <source>
        <dbReference type="SAM" id="MobiDB-lite"/>
    </source>
</evidence>
<reference evidence="15 16" key="1">
    <citation type="journal article" date="2015" name="Nat. Commun.">
        <title>Lucilia cuprina genome unlocks parasitic fly biology to underpin future interventions.</title>
        <authorList>
            <person name="Anstead C.A."/>
            <person name="Korhonen P.K."/>
            <person name="Young N.D."/>
            <person name="Hall R.S."/>
            <person name="Jex A.R."/>
            <person name="Murali S.C."/>
            <person name="Hughes D.S."/>
            <person name="Lee S.F."/>
            <person name="Perry T."/>
            <person name="Stroehlein A.J."/>
            <person name="Ansell B.R."/>
            <person name="Breugelmans B."/>
            <person name="Hofmann A."/>
            <person name="Qu J."/>
            <person name="Dugan S."/>
            <person name="Lee S.L."/>
            <person name="Chao H."/>
            <person name="Dinh H."/>
            <person name="Han Y."/>
            <person name="Doddapaneni H.V."/>
            <person name="Worley K.C."/>
            <person name="Muzny D.M."/>
            <person name="Ioannidis P."/>
            <person name="Waterhouse R.M."/>
            <person name="Zdobnov E.M."/>
            <person name="James P.J."/>
            <person name="Bagnall N.H."/>
            <person name="Kotze A.C."/>
            <person name="Gibbs R.A."/>
            <person name="Richards S."/>
            <person name="Batterham P."/>
            <person name="Gasser R.B."/>
        </authorList>
    </citation>
    <scope>NUCLEOTIDE SEQUENCE [LARGE SCALE GENOMIC DNA]</scope>
    <source>
        <strain evidence="15 16">LS</strain>
        <tissue evidence="15">Full body</tissue>
    </source>
</reference>
<dbReference type="SUPFAM" id="SSF51690">
    <property type="entry name" value="Nicotinate/Quinolinate PRTase C-terminal domain-like"/>
    <property type="match status" value="2"/>
</dbReference>
<evidence type="ECO:0000256" key="5">
    <source>
        <dbReference type="ARBA" id="ARBA00022553"/>
    </source>
</evidence>
<dbReference type="OrthoDB" id="193380at2759"/>
<evidence type="ECO:0000256" key="3">
    <source>
        <dbReference type="ARBA" id="ARBA00013236"/>
    </source>
</evidence>
<dbReference type="GO" id="GO:0005829">
    <property type="term" value="C:cytosol"/>
    <property type="evidence" value="ECO:0007669"/>
    <property type="project" value="TreeGrafter"/>
</dbReference>
<dbReference type="Pfam" id="PF17767">
    <property type="entry name" value="NAPRTase_N"/>
    <property type="match status" value="1"/>
</dbReference>
<organism evidence="15 16">
    <name type="scientific">Lucilia cuprina</name>
    <name type="common">Green bottle fly</name>
    <name type="synonym">Australian sheep blowfly</name>
    <dbReference type="NCBI Taxonomy" id="7375"/>
    <lineage>
        <taxon>Eukaryota</taxon>
        <taxon>Metazoa</taxon>
        <taxon>Ecdysozoa</taxon>
        <taxon>Arthropoda</taxon>
        <taxon>Hexapoda</taxon>
        <taxon>Insecta</taxon>
        <taxon>Pterygota</taxon>
        <taxon>Neoptera</taxon>
        <taxon>Endopterygota</taxon>
        <taxon>Diptera</taxon>
        <taxon>Brachycera</taxon>
        <taxon>Muscomorpha</taxon>
        <taxon>Oestroidea</taxon>
        <taxon>Calliphoridae</taxon>
        <taxon>Luciliinae</taxon>
        <taxon>Lucilia</taxon>
    </lineage>
</organism>
<dbReference type="UniPathway" id="UPA00253">
    <property type="reaction ID" value="UER00457"/>
</dbReference>
<feature type="compositionally biased region" description="Polar residues" evidence="11">
    <location>
        <begin position="382"/>
        <end position="398"/>
    </location>
</feature>
<dbReference type="FunFam" id="3.20.20.70:FF:000173">
    <property type="entry name" value="Nicotinate phosphoribosyltransferase"/>
    <property type="match status" value="1"/>
</dbReference>
<dbReference type="InterPro" id="IPR007229">
    <property type="entry name" value="Nic_PRibTrfase-Fam"/>
</dbReference>
<comment type="similarity">
    <text evidence="2">Belongs to the NAPRTase family.</text>
</comment>
<evidence type="ECO:0000256" key="2">
    <source>
        <dbReference type="ARBA" id="ARBA00010897"/>
    </source>
</evidence>
<evidence type="ECO:0000256" key="9">
    <source>
        <dbReference type="ARBA" id="ARBA00023426"/>
    </source>
</evidence>
<feature type="region of interest" description="Disordered" evidence="11">
    <location>
        <begin position="382"/>
        <end position="407"/>
    </location>
</feature>
<comment type="pathway">
    <text evidence="1">Cofactor biosynthesis; NAD(+) biosynthesis; nicotinate D-ribonucleotide from nicotinate: step 1/1.</text>
</comment>
<evidence type="ECO:0000256" key="10">
    <source>
        <dbReference type="ARBA" id="ARBA00048668"/>
    </source>
</evidence>
<feature type="domain" description="Nicotinate/nicotinamide phosphoribosyltransferase" evidence="12">
    <location>
        <begin position="460"/>
        <end position="561"/>
    </location>
</feature>
<evidence type="ECO:0000256" key="6">
    <source>
        <dbReference type="ARBA" id="ARBA00022598"/>
    </source>
</evidence>
<evidence type="ECO:0000259" key="13">
    <source>
        <dbReference type="Pfam" id="PF17767"/>
    </source>
</evidence>
<dbReference type="PANTHER" id="PTHR11098:SF1">
    <property type="entry name" value="NICOTINATE PHOSPHORIBOSYLTRANSFERASE"/>
    <property type="match status" value="1"/>
</dbReference>
<dbReference type="FunFam" id="3.20.140.10:FF:000004">
    <property type="entry name" value="Nicotinate phosphoribosyltransferase"/>
    <property type="match status" value="1"/>
</dbReference>
<proteinExistence type="inferred from homology"/>